<feature type="compositionally biased region" description="Pro residues" evidence="1">
    <location>
        <begin position="570"/>
        <end position="587"/>
    </location>
</feature>
<dbReference type="GeneID" id="6008740"/>
<comment type="caution">
    <text evidence="2">The sequence shown here is derived from an EMBL/GenBank/DDBJ whole genome shotgun (WGS) entry which is preliminary data.</text>
</comment>
<keyword evidence="3" id="KW-1185">Reference proteome</keyword>
<feature type="region of interest" description="Disordered" evidence="1">
    <location>
        <begin position="260"/>
        <end position="318"/>
    </location>
</feature>
<feature type="compositionally biased region" description="Polar residues" evidence="1">
    <location>
        <begin position="454"/>
        <end position="465"/>
    </location>
</feature>
<dbReference type="HOGENOM" id="CLU_432768_0_0_1"/>
<dbReference type="VEuPathDB" id="FungiDB:CC1G_02518"/>
<feature type="compositionally biased region" description="Basic and acidic residues" evidence="1">
    <location>
        <begin position="1"/>
        <end position="10"/>
    </location>
</feature>
<reference evidence="2 3" key="1">
    <citation type="journal article" date="2010" name="Proc. Natl. Acad. Sci. U.S.A.">
        <title>Insights into evolution of multicellular fungi from the assembled chromosomes of the mushroom Coprinopsis cinerea (Coprinus cinereus).</title>
        <authorList>
            <person name="Stajich J.E."/>
            <person name="Wilke S.K."/>
            <person name="Ahren D."/>
            <person name="Au C.H."/>
            <person name="Birren B.W."/>
            <person name="Borodovsky M."/>
            <person name="Burns C."/>
            <person name="Canback B."/>
            <person name="Casselton L.A."/>
            <person name="Cheng C.K."/>
            <person name="Deng J."/>
            <person name="Dietrich F.S."/>
            <person name="Fargo D.C."/>
            <person name="Farman M.L."/>
            <person name="Gathman A.C."/>
            <person name="Goldberg J."/>
            <person name="Guigo R."/>
            <person name="Hoegger P.J."/>
            <person name="Hooker J.B."/>
            <person name="Huggins A."/>
            <person name="James T.Y."/>
            <person name="Kamada T."/>
            <person name="Kilaru S."/>
            <person name="Kodira C."/>
            <person name="Kues U."/>
            <person name="Kupfer D."/>
            <person name="Kwan H.S."/>
            <person name="Lomsadze A."/>
            <person name="Li W."/>
            <person name="Lilly W.W."/>
            <person name="Ma L.J."/>
            <person name="Mackey A.J."/>
            <person name="Manning G."/>
            <person name="Martin F."/>
            <person name="Muraguchi H."/>
            <person name="Natvig D.O."/>
            <person name="Palmerini H."/>
            <person name="Ramesh M.A."/>
            <person name="Rehmeyer C.J."/>
            <person name="Roe B.A."/>
            <person name="Shenoy N."/>
            <person name="Stanke M."/>
            <person name="Ter-Hovhannisyan V."/>
            <person name="Tunlid A."/>
            <person name="Velagapudi R."/>
            <person name="Vision T.J."/>
            <person name="Zeng Q."/>
            <person name="Zolan M.E."/>
            <person name="Pukkila P.J."/>
        </authorList>
    </citation>
    <scope>NUCLEOTIDE SEQUENCE [LARGE SCALE GENOMIC DNA]</scope>
    <source>
        <strain evidence="3">Okayama-7 / 130 / ATCC MYA-4618 / FGSC 9003</strain>
    </source>
</reference>
<feature type="region of interest" description="Disordered" evidence="1">
    <location>
        <begin position="427"/>
        <end position="487"/>
    </location>
</feature>
<evidence type="ECO:0000313" key="3">
    <source>
        <dbReference type="Proteomes" id="UP000001861"/>
    </source>
</evidence>
<dbReference type="OrthoDB" id="2921613at2759"/>
<dbReference type="Proteomes" id="UP000001861">
    <property type="component" value="Unassembled WGS sequence"/>
</dbReference>
<sequence>MDSDRLHEAPADWPSNHSRLSQGSGGLLWAESTLKSITHESRITSDMHSLRDMTRRRWKARAGLAKAKGRPVVPIISIAIFSHTNHNKFPDSWYDQHIYLFIHHRLGGRALGTNLEDNLAIHSIYQSPHTPLRLSQRGGHRRFLNGPPTLFPSYDSLFYVGAPSRRPRHVAVARWQRAHHTTSNRMVDLSHSSSRMGESDNGVASRQGLSTDIASLQSCLEGYTSHSENCSYLHERAISGTPMGPVKAITIVPVSRLAFPNTFPNSSPRRKTPTISPPHRGFVHISSPLAARDESVQRRPQPPSRAAYRRNHHHHGYSRQAFSLTKAFWTSRKEGHRDQSAGNSETSSSSVSPKPKVLTNHPKSFRPMESFESEDQPSSVPPLTIYPRRGDITALRDPYCVEADQCFANVPVWTLSKVLWVHDMHAIPDRTPTPRSQPSPSQELDEDPFDETASEISLDTTTSMGFSDDSESTLVESDPEWEPCGDVDGQCKTKGHRYCGGAPSHNQSAGSSSSSTEPDVSSSLSWAKNLYLRPPVTSQHVPSSTAPLNWYRRWDILLELSHCKKRPEKSPPTPTKPLPKAIPPNPVLPSKRLSFTRSFLTGLRNKSTPKPGRTSSYIPQDSFINPSHPAAG</sequence>
<protein>
    <submittedName>
        <fullName evidence="2">Uncharacterized protein</fullName>
    </submittedName>
</protein>
<name>A8NBQ8_COPC7</name>
<accession>A8NBQ8</accession>
<feature type="compositionally biased region" description="Polar residues" evidence="1">
    <location>
        <begin position="593"/>
        <end position="625"/>
    </location>
</feature>
<dbReference type="eggNOG" id="ENOG502SS5G">
    <property type="taxonomic scope" value="Eukaryota"/>
</dbReference>
<gene>
    <name evidence="2" type="ORF">CC1G_02518</name>
</gene>
<feature type="compositionally biased region" description="Acidic residues" evidence="1">
    <location>
        <begin position="443"/>
        <end position="453"/>
    </location>
</feature>
<feature type="compositionally biased region" description="Low complexity" evidence="1">
    <location>
        <begin position="347"/>
        <end position="357"/>
    </location>
</feature>
<dbReference type="RefSeq" id="XP_001832256.2">
    <property type="nucleotide sequence ID" value="XM_001832204.2"/>
</dbReference>
<dbReference type="EMBL" id="AACS02000009">
    <property type="protein sequence ID" value="EAU89629.2"/>
    <property type="molecule type" value="Genomic_DNA"/>
</dbReference>
<evidence type="ECO:0000256" key="1">
    <source>
        <dbReference type="SAM" id="MobiDB-lite"/>
    </source>
</evidence>
<feature type="region of interest" description="Disordered" evidence="1">
    <location>
        <begin position="563"/>
        <end position="632"/>
    </location>
</feature>
<feature type="compositionally biased region" description="Low complexity" evidence="1">
    <location>
        <begin position="433"/>
        <end position="442"/>
    </location>
</feature>
<proteinExistence type="predicted"/>
<feature type="region of interest" description="Disordered" evidence="1">
    <location>
        <begin position="1"/>
        <end position="23"/>
    </location>
</feature>
<evidence type="ECO:0000313" key="2">
    <source>
        <dbReference type="EMBL" id="EAU89629.2"/>
    </source>
</evidence>
<dbReference type="KEGG" id="cci:CC1G_02518"/>
<dbReference type="InParanoid" id="A8NBQ8"/>
<feature type="compositionally biased region" description="Basic residues" evidence="1">
    <location>
        <begin position="307"/>
        <end position="317"/>
    </location>
</feature>
<feature type="region of interest" description="Disordered" evidence="1">
    <location>
        <begin position="333"/>
        <end position="383"/>
    </location>
</feature>
<organism evidence="2 3">
    <name type="scientific">Coprinopsis cinerea (strain Okayama-7 / 130 / ATCC MYA-4618 / FGSC 9003)</name>
    <name type="common">Inky cap fungus</name>
    <name type="synonym">Hormographiella aspergillata</name>
    <dbReference type="NCBI Taxonomy" id="240176"/>
    <lineage>
        <taxon>Eukaryota</taxon>
        <taxon>Fungi</taxon>
        <taxon>Dikarya</taxon>
        <taxon>Basidiomycota</taxon>
        <taxon>Agaricomycotina</taxon>
        <taxon>Agaricomycetes</taxon>
        <taxon>Agaricomycetidae</taxon>
        <taxon>Agaricales</taxon>
        <taxon>Agaricineae</taxon>
        <taxon>Psathyrellaceae</taxon>
        <taxon>Coprinopsis</taxon>
    </lineage>
</organism>
<dbReference type="AlphaFoldDB" id="A8NBQ8"/>
<feature type="region of interest" description="Disordered" evidence="1">
    <location>
        <begin position="183"/>
        <end position="205"/>
    </location>
</feature>